<feature type="region of interest" description="Disordered" evidence="2">
    <location>
        <begin position="241"/>
        <end position="277"/>
    </location>
</feature>
<evidence type="ECO:0000256" key="1">
    <source>
        <dbReference type="SAM" id="Coils"/>
    </source>
</evidence>
<evidence type="ECO:0000313" key="4">
    <source>
        <dbReference type="Proteomes" id="UP001415857"/>
    </source>
</evidence>
<feature type="compositionally biased region" description="Polar residues" evidence="2">
    <location>
        <begin position="388"/>
        <end position="399"/>
    </location>
</feature>
<dbReference type="AlphaFoldDB" id="A0AAP0SAX8"/>
<dbReference type="EMBL" id="JBBPBK010000001">
    <property type="protein sequence ID" value="KAK9293113.1"/>
    <property type="molecule type" value="Genomic_DNA"/>
</dbReference>
<feature type="compositionally biased region" description="Polar residues" evidence="2">
    <location>
        <begin position="428"/>
        <end position="440"/>
    </location>
</feature>
<feature type="region of interest" description="Disordered" evidence="2">
    <location>
        <begin position="327"/>
        <end position="455"/>
    </location>
</feature>
<proteinExistence type="predicted"/>
<comment type="caution">
    <text evidence="3">The sequence shown here is derived from an EMBL/GenBank/DDBJ whole genome shotgun (WGS) entry which is preliminary data.</text>
</comment>
<feature type="coiled-coil region" evidence="1">
    <location>
        <begin position="2"/>
        <end position="123"/>
    </location>
</feature>
<accession>A0AAP0SAX8</accession>
<gene>
    <name evidence="3" type="ORF">L1049_021099</name>
</gene>
<feature type="region of interest" description="Disordered" evidence="2">
    <location>
        <begin position="469"/>
        <end position="494"/>
    </location>
</feature>
<name>A0AAP0SAX8_LIQFO</name>
<organism evidence="3 4">
    <name type="scientific">Liquidambar formosana</name>
    <name type="common">Formosan gum</name>
    <dbReference type="NCBI Taxonomy" id="63359"/>
    <lineage>
        <taxon>Eukaryota</taxon>
        <taxon>Viridiplantae</taxon>
        <taxon>Streptophyta</taxon>
        <taxon>Embryophyta</taxon>
        <taxon>Tracheophyta</taxon>
        <taxon>Spermatophyta</taxon>
        <taxon>Magnoliopsida</taxon>
        <taxon>eudicotyledons</taxon>
        <taxon>Gunneridae</taxon>
        <taxon>Pentapetalae</taxon>
        <taxon>Saxifragales</taxon>
        <taxon>Altingiaceae</taxon>
        <taxon>Liquidambar</taxon>
    </lineage>
</organism>
<feature type="compositionally biased region" description="Acidic residues" evidence="2">
    <location>
        <begin position="485"/>
        <end position="494"/>
    </location>
</feature>
<dbReference type="PANTHER" id="PTHR34380:SF1">
    <property type="entry name" value="OS01G0221300 PROTEIN"/>
    <property type="match status" value="1"/>
</dbReference>
<feature type="compositionally biased region" description="Low complexity" evidence="2">
    <location>
        <begin position="261"/>
        <end position="270"/>
    </location>
</feature>
<dbReference type="PANTHER" id="PTHR34380">
    <property type="entry name" value="BNAA03G12380D PROTEIN"/>
    <property type="match status" value="1"/>
</dbReference>
<evidence type="ECO:0000256" key="2">
    <source>
        <dbReference type="SAM" id="MobiDB-lite"/>
    </source>
</evidence>
<reference evidence="3 4" key="1">
    <citation type="journal article" date="2024" name="Plant J.">
        <title>Genome sequences and population genomics reveal climatic adaptation and genomic divergence between two closely related sweetgum species.</title>
        <authorList>
            <person name="Xu W.Q."/>
            <person name="Ren C.Q."/>
            <person name="Zhang X.Y."/>
            <person name="Comes H.P."/>
            <person name="Liu X.H."/>
            <person name="Li Y.G."/>
            <person name="Kettle C.J."/>
            <person name="Jalonen R."/>
            <person name="Gaisberger H."/>
            <person name="Ma Y.Z."/>
            <person name="Qiu Y.X."/>
        </authorList>
    </citation>
    <scope>NUCLEOTIDE SEQUENCE [LARGE SCALE GENOMIC DNA]</scope>
    <source>
        <strain evidence="3">Hangzhou</strain>
    </source>
</reference>
<sequence>MVVDCEKLVMEKKSEYESLEAKFRALEVEKLAMEDKVKVLKRRNDELESRIAQIEDENKVGSRREKAVERVDLTLENEEEDKLQLTIENRVLEREKRRAEDEVEIWKVKFRELESRVVQLEDNLILRGGQSSLGGKREEELRLPDMGSQGIETKRTIKLSKTKDGLYVGISSDHAQAKEKTVDLETIHASPSKGIRHLQAAAGTLSIDTPCKHSVHVKRGNIGTHLETKVVYGGRVRKQLEYGDEGSPNKKMAPSTPGGATSTSVGVIDVSDSDDDEPDITHIHVPSPETYGSKMVCVATDSALGGAVGYEKGRTFENSLKRTLSDQIDEEDMSGCKGNLPFSTTPKRKRPSNMITSDSESDDDDKVPICKLKRPTLQESIHDPTDPHLNSSPTASVSGANVLPESVTPRRRRLVTLRQCEETGGAERNSSSNLKTSETTCDPGIPTTDDEMAEVGSDSEGESLAGFIVDTDVSDVSDGDGTTSESEDASDGNEDFGEILSKIRRNRDQKSKWEFEADMLAAFGKDPELCMKAVCALYRQQTTDEKSIKYTIHLNQRGFSQCDAPRGTALAEFLTDGDPKGDLKKSVKELQEYNPHALELCRTLATHYSKQLFTIYNNKEDPYFLPSYHGLP</sequence>
<protein>
    <submittedName>
        <fullName evidence="3">Uncharacterized protein</fullName>
    </submittedName>
</protein>
<keyword evidence="1" id="KW-0175">Coiled coil</keyword>
<keyword evidence="4" id="KW-1185">Reference proteome</keyword>
<dbReference type="Proteomes" id="UP001415857">
    <property type="component" value="Unassembled WGS sequence"/>
</dbReference>
<evidence type="ECO:0000313" key="3">
    <source>
        <dbReference type="EMBL" id="KAK9293113.1"/>
    </source>
</evidence>